<evidence type="ECO:0000313" key="2">
    <source>
        <dbReference type="Proteomes" id="UP000018721"/>
    </source>
</evidence>
<name>V9F277_PHYNI</name>
<proteinExistence type="predicted"/>
<evidence type="ECO:0000313" key="1">
    <source>
        <dbReference type="EMBL" id="ETI45650.1"/>
    </source>
</evidence>
<reference evidence="1 2" key="1">
    <citation type="submission" date="2013-11" db="EMBL/GenBank/DDBJ databases">
        <title>The Genome Sequence of Phytophthora parasitica P1569.</title>
        <authorList>
            <consortium name="The Broad Institute Genomics Platform"/>
            <person name="Russ C."/>
            <person name="Tyler B."/>
            <person name="Panabieres F."/>
            <person name="Shan W."/>
            <person name="Tripathy S."/>
            <person name="Grunwald N."/>
            <person name="Machado M."/>
            <person name="Johnson C.S."/>
            <person name="Arredondo F."/>
            <person name="Hong C."/>
            <person name="Coffey M."/>
            <person name="Young S.K."/>
            <person name="Zeng Q."/>
            <person name="Gargeya S."/>
            <person name="Fitzgerald M."/>
            <person name="Abouelleil A."/>
            <person name="Alvarado L."/>
            <person name="Chapman S.B."/>
            <person name="Gainer-Dewar J."/>
            <person name="Goldberg J."/>
            <person name="Griggs A."/>
            <person name="Gujja S."/>
            <person name="Hansen M."/>
            <person name="Howarth C."/>
            <person name="Imamovic A."/>
            <person name="Ireland A."/>
            <person name="Larimer J."/>
            <person name="McCowan C."/>
            <person name="Murphy C."/>
            <person name="Pearson M."/>
            <person name="Poon T.W."/>
            <person name="Priest M."/>
            <person name="Roberts A."/>
            <person name="Saif S."/>
            <person name="Shea T."/>
            <person name="Sykes S."/>
            <person name="Wortman J."/>
            <person name="Nusbaum C."/>
            <person name="Birren B."/>
        </authorList>
    </citation>
    <scope>NUCLEOTIDE SEQUENCE [LARGE SCALE GENOMIC DNA]</scope>
    <source>
        <strain evidence="1 2">P1569</strain>
    </source>
</reference>
<keyword evidence="2" id="KW-1185">Reference proteome</keyword>
<dbReference type="EMBL" id="ANIZ01001688">
    <property type="protein sequence ID" value="ETI45650.1"/>
    <property type="molecule type" value="Genomic_DNA"/>
</dbReference>
<dbReference type="HOGENOM" id="CLU_3056880_0_0_1"/>
<protein>
    <submittedName>
        <fullName evidence="1">Uncharacterized protein</fullName>
    </submittedName>
</protein>
<sequence>KPDVVDRRRRPQGYEDVAPAIHAYIDKCSKTVILLPAALAAEEVAQQTQIIISV</sequence>
<feature type="non-terminal residue" evidence="1">
    <location>
        <position position="1"/>
    </location>
</feature>
<dbReference type="AlphaFoldDB" id="V9F277"/>
<dbReference type="Proteomes" id="UP000018721">
    <property type="component" value="Unassembled WGS sequence"/>
</dbReference>
<comment type="caution">
    <text evidence="1">The sequence shown here is derived from an EMBL/GenBank/DDBJ whole genome shotgun (WGS) entry which is preliminary data.</text>
</comment>
<accession>V9F277</accession>
<gene>
    <name evidence="1" type="ORF">F443_09840</name>
</gene>
<organism evidence="1 2">
    <name type="scientific">Phytophthora nicotianae P1569</name>
    <dbReference type="NCBI Taxonomy" id="1317065"/>
    <lineage>
        <taxon>Eukaryota</taxon>
        <taxon>Sar</taxon>
        <taxon>Stramenopiles</taxon>
        <taxon>Oomycota</taxon>
        <taxon>Peronosporomycetes</taxon>
        <taxon>Peronosporales</taxon>
        <taxon>Peronosporaceae</taxon>
        <taxon>Phytophthora</taxon>
    </lineage>
</organism>